<evidence type="ECO:0000313" key="3">
    <source>
        <dbReference type="EMBL" id="MCG4767124.1"/>
    </source>
</evidence>
<feature type="domain" description="Peptidase C39-like" evidence="2">
    <location>
        <begin position="30"/>
        <end position="152"/>
    </location>
</feature>
<organism evidence="3 4">
    <name type="scientific">Fusicatenibacter saccharivorans</name>
    <dbReference type="NCBI Taxonomy" id="1150298"/>
    <lineage>
        <taxon>Bacteria</taxon>
        <taxon>Bacillati</taxon>
        <taxon>Bacillota</taxon>
        <taxon>Clostridia</taxon>
        <taxon>Lachnospirales</taxon>
        <taxon>Lachnospiraceae</taxon>
        <taxon>Fusicatenibacter</taxon>
    </lineage>
</organism>
<dbReference type="Pfam" id="PF13529">
    <property type="entry name" value="Peptidase_C39_2"/>
    <property type="match status" value="1"/>
</dbReference>
<dbReference type="EMBL" id="JAKNFS010000032">
    <property type="protein sequence ID" value="MCG4767124.1"/>
    <property type="molecule type" value="Genomic_DNA"/>
</dbReference>
<sequence length="186" mass="20419">MKRRLLEIPVVAMLIMTLTVPVFAASKTLGVSEIDQNKTKWCWASCSEMIGKYYNSGSNRDQYAIVKKIKGNTDNQEGTITNICDAIKYASVDSVTFTSKSTALSFNSCKTEIDDGDPFVVWLQGQDGSLSHVVVASGYKTGSTNYLYILDPSPNVDAQYFSYTGLVNGSTGTLGTRCYEKTVLRK</sequence>
<dbReference type="InterPro" id="IPR039564">
    <property type="entry name" value="Peptidase_C39-like"/>
</dbReference>
<dbReference type="GeneID" id="79855355"/>
<comment type="caution">
    <text evidence="3">The sequence shown here is derived from an EMBL/GenBank/DDBJ whole genome shotgun (WGS) entry which is preliminary data.</text>
</comment>
<keyword evidence="1" id="KW-0732">Signal</keyword>
<dbReference type="AlphaFoldDB" id="A0AAE3F559"/>
<name>A0AAE3F559_9FIRM</name>
<dbReference type="Proteomes" id="UP001199915">
    <property type="component" value="Unassembled WGS sequence"/>
</dbReference>
<dbReference type="Gene3D" id="3.90.70.10">
    <property type="entry name" value="Cysteine proteinases"/>
    <property type="match status" value="1"/>
</dbReference>
<feature type="signal peptide" evidence="1">
    <location>
        <begin position="1"/>
        <end position="24"/>
    </location>
</feature>
<accession>A0AAE3F559</accession>
<evidence type="ECO:0000256" key="1">
    <source>
        <dbReference type="SAM" id="SignalP"/>
    </source>
</evidence>
<evidence type="ECO:0000313" key="4">
    <source>
        <dbReference type="Proteomes" id="UP001199915"/>
    </source>
</evidence>
<dbReference type="RefSeq" id="WP_119207866.1">
    <property type="nucleotide sequence ID" value="NZ_JAAITR010000007.1"/>
</dbReference>
<protein>
    <submittedName>
        <fullName evidence="3">C39 family peptidase</fullName>
    </submittedName>
</protein>
<feature type="chain" id="PRO_5042238365" evidence="1">
    <location>
        <begin position="25"/>
        <end position="186"/>
    </location>
</feature>
<reference evidence="3" key="1">
    <citation type="submission" date="2022-01" db="EMBL/GenBank/DDBJ databases">
        <title>Collection of gut derived symbiotic bacterial strains cultured from healthy donors.</title>
        <authorList>
            <person name="Lin H."/>
            <person name="Kohout C."/>
            <person name="Waligurski E."/>
            <person name="Pamer E.G."/>
        </authorList>
    </citation>
    <scope>NUCLEOTIDE SEQUENCE</scope>
    <source>
        <strain evidence="3">DFI.5.49</strain>
    </source>
</reference>
<evidence type="ECO:0000259" key="2">
    <source>
        <dbReference type="Pfam" id="PF13529"/>
    </source>
</evidence>
<gene>
    <name evidence="3" type="ORF">L0N21_16685</name>
</gene>
<proteinExistence type="predicted"/>